<dbReference type="OrthoDB" id="160374at2759"/>
<accession>A0A0D0AX30</accession>
<evidence type="ECO:0000259" key="2">
    <source>
        <dbReference type="Pfam" id="PF10441"/>
    </source>
</evidence>
<dbReference type="InParanoid" id="A0A0D0AX30"/>
<evidence type="ECO:0000256" key="1">
    <source>
        <dbReference type="SAM" id="MobiDB-lite"/>
    </source>
</evidence>
<dbReference type="SUPFAM" id="SSF48371">
    <property type="entry name" value="ARM repeat"/>
    <property type="match status" value="1"/>
</dbReference>
<name>A0A0D0AX30_9AGAM</name>
<dbReference type="EMBL" id="KN835161">
    <property type="protein sequence ID" value="KIK46276.1"/>
    <property type="molecule type" value="Genomic_DNA"/>
</dbReference>
<gene>
    <name evidence="3" type="ORF">CY34DRAFT_800619</name>
</gene>
<evidence type="ECO:0000313" key="3">
    <source>
        <dbReference type="EMBL" id="KIK46276.1"/>
    </source>
</evidence>
<dbReference type="HOGENOM" id="CLU_002353_0_0_1"/>
<keyword evidence="4" id="KW-1185">Reference proteome</keyword>
<dbReference type="InterPro" id="IPR016024">
    <property type="entry name" value="ARM-type_fold"/>
</dbReference>
<organism evidence="3 4">
    <name type="scientific">Suillus luteus UH-Slu-Lm8-n1</name>
    <dbReference type="NCBI Taxonomy" id="930992"/>
    <lineage>
        <taxon>Eukaryota</taxon>
        <taxon>Fungi</taxon>
        <taxon>Dikarya</taxon>
        <taxon>Basidiomycota</taxon>
        <taxon>Agaricomycotina</taxon>
        <taxon>Agaricomycetes</taxon>
        <taxon>Agaricomycetidae</taxon>
        <taxon>Boletales</taxon>
        <taxon>Suillineae</taxon>
        <taxon>Suillaceae</taxon>
        <taxon>Suillus</taxon>
    </lineage>
</organism>
<reference evidence="3 4" key="1">
    <citation type="submission" date="2014-04" db="EMBL/GenBank/DDBJ databases">
        <authorList>
            <consortium name="DOE Joint Genome Institute"/>
            <person name="Kuo A."/>
            <person name="Ruytinx J."/>
            <person name="Rineau F."/>
            <person name="Colpaert J."/>
            <person name="Kohler A."/>
            <person name="Nagy L.G."/>
            <person name="Floudas D."/>
            <person name="Copeland A."/>
            <person name="Barry K.W."/>
            <person name="Cichocki N."/>
            <person name="Veneault-Fourrey C."/>
            <person name="LaButti K."/>
            <person name="Lindquist E.A."/>
            <person name="Lipzen A."/>
            <person name="Lundell T."/>
            <person name="Morin E."/>
            <person name="Murat C."/>
            <person name="Sun H."/>
            <person name="Tunlid A."/>
            <person name="Henrissat B."/>
            <person name="Grigoriev I.V."/>
            <person name="Hibbett D.S."/>
            <person name="Martin F."/>
            <person name="Nordberg H.P."/>
            <person name="Cantor M.N."/>
            <person name="Hua S.X."/>
        </authorList>
    </citation>
    <scope>NUCLEOTIDE SEQUENCE [LARGE SCALE GENOMIC DNA]</scope>
    <source>
        <strain evidence="3 4">UH-Slu-Lm8-n1</strain>
    </source>
</reference>
<protein>
    <recommendedName>
        <fullName evidence="2">Nucleolar 27S pre-rRNA processing Urb2/Npa2 C-terminal domain-containing protein</fullName>
    </recommendedName>
</protein>
<proteinExistence type="predicted"/>
<evidence type="ECO:0000313" key="4">
    <source>
        <dbReference type="Proteomes" id="UP000054485"/>
    </source>
</evidence>
<feature type="compositionally biased region" description="Low complexity" evidence="1">
    <location>
        <begin position="533"/>
        <end position="542"/>
    </location>
</feature>
<dbReference type="Pfam" id="PF10441">
    <property type="entry name" value="Urb2"/>
    <property type="match status" value="1"/>
</dbReference>
<feature type="region of interest" description="Disordered" evidence="1">
    <location>
        <begin position="518"/>
        <end position="546"/>
    </location>
</feature>
<dbReference type="InterPro" id="IPR018849">
    <property type="entry name" value="Urb2/Npa2_C"/>
</dbReference>
<dbReference type="STRING" id="930992.A0A0D0AX30"/>
<reference evidence="4" key="2">
    <citation type="submission" date="2015-01" db="EMBL/GenBank/DDBJ databases">
        <title>Evolutionary Origins and Diversification of the Mycorrhizal Mutualists.</title>
        <authorList>
            <consortium name="DOE Joint Genome Institute"/>
            <consortium name="Mycorrhizal Genomics Consortium"/>
            <person name="Kohler A."/>
            <person name="Kuo A."/>
            <person name="Nagy L.G."/>
            <person name="Floudas D."/>
            <person name="Copeland A."/>
            <person name="Barry K.W."/>
            <person name="Cichocki N."/>
            <person name="Veneault-Fourrey C."/>
            <person name="LaButti K."/>
            <person name="Lindquist E.A."/>
            <person name="Lipzen A."/>
            <person name="Lundell T."/>
            <person name="Morin E."/>
            <person name="Murat C."/>
            <person name="Riley R."/>
            <person name="Ohm R."/>
            <person name="Sun H."/>
            <person name="Tunlid A."/>
            <person name="Henrissat B."/>
            <person name="Grigoriev I.V."/>
            <person name="Hibbett D.S."/>
            <person name="Martin F."/>
        </authorList>
    </citation>
    <scope>NUCLEOTIDE SEQUENCE [LARGE SCALE GENOMIC DNA]</scope>
    <source>
        <strain evidence="4">UH-Slu-Lm8-n1</strain>
    </source>
</reference>
<dbReference type="Proteomes" id="UP000054485">
    <property type="component" value="Unassembled WGS sequence"/>
</dbReference>
<sequence>MTTPLSAQSFVRLLKAPTDPPNPESPPKIQIACAAWDDATAHIPNKHELIAEFILTRLLKDKSKTSDNPVVDARYWSLLRKVLDGSVGAGARGLKVWLGSLLNRTPLAPIIISILTLLRDLPVTKAEELLVLVRPCFSVLWPLSVHKIGVETLLECLGTVLNVSAELVKDENLGGICEAIVSSYREALGNTGNKKKLPAAFLQSHLLSWIRAISSSSHLSPQLNKAVYAAGTETLFSLDALRASPSSESLFTALSSSPNSPFTINSTIPVLPRLFSTHTHFLRRYRTSLFPASQNKIQNRENDMRMTSMSFFASCLKLMAENGRSWEATVGLVSVIESERIYASQGVGEVGVEVEVVREDAVRVLEEEEAEEEVVHLALDVLAALARIDYDVIEPVLGRVLPRLILTRPSPSVHKSANVLLNLLLDFHSKTRTLHTYSHALFDACASLHSTTFLVSPQEFYSRGCTSSILGHTHLSSLAQALRTFLTPTQVKEGAQITQTLKNTFNTYQKLSSIIKSSEMEDRPRKKRRKSEPAPSSASPVPTQTMQEVDGHALALSLTLKFAALFLSNLPSSFVTTEVREAVLDAGVWAIDATRSLLCNRTSKIPWADQVTGAALLRFAYYLPAWKHGGEQGDIRGLLEVAKMEEGAEGELVLEILRFLFARSSSSDSDIEVETVLDVALTYIEAQVENTGGLIVIYQIVERWLDLVDAQGSKSSLDRLIKLIFSISPTSSGRADVQGLQPKDVLWGVLHNAQFWEMGNIRASVLAYLISSTNSLEGSALDQFSSTYCLLLYVPPEYLTKQARAELVHRAMEGDVTISSSLHATTGEKTAKGKRKHDEGRGLEDMRQTLMYIRVFLQRMGKLGYLNTSDHESARDYAKHLMGMEVSDNAVLREATINLAELYIVALLRASDKDPSASAACASIFCSLAQSSCFDKESVPKLCVLQLVERLRQDFSVSSLPDLIITSIKGLHAALTPVSHPNVIDMLPASGTIKAWASHLSFGHWLGVAAASTSGYSQQLAITFLQNRGKCKSSAEILGLLFEELRCLPNVDRGAHLDLAVGVFIFSTEAGDIKSLDEVVLSGCKHLLIDDFSHILNTVYEALESTRFPPAQCVRLVHAATILLRDAPQGTLKVVQWFFSQCLNLFIGHAQFLAGPVDLKLACLEFVARQCSDRPAALRPVDPGPIHALLSKILCGSSIHDSTTTPAVFHTSITILNALVRLRRDLVVHILPHLGMVLRQLVSCTRSLRPQLAAKQSRIVTDTLPSWIAPSEPLGVPEARTLARLFTSLTTKSVPRAHMQPSAEQKAESLSKPFAKHAAYVVTAHIDAVNDPLCVMPADVRRELEPGLFSLCEMMGTHSRDAVMVSALDAGGKSVMKALWKEYEKQRYIGKG</sequence>
<feature type="domain" description="Nucleolar 27S pre-rRNA processing Urb2/Npa2 C-terminal" evidence="2">
    <location>
        <begin position="1162"/>
        <end position="1390"/>
    </location>
</feature>